<dbReference type="AlphaFoldDB" id="A0A6B0TZW3"/>
<name>A0A6B0TZW3_IXORI</name>
<accession>A0A6B0TZW3</accession>
<keyword evidence="1" id="KW-0732">Signal</keyword>
<feature type="chain" id="PRO_5025445585" evidence="1">
    <location>
        <begin position="30"/>
        <end position="83"/>
    </location>
</feature>
<sequence>MQVKRNLWFSGFWFSYPVLAGILISDAVAEEISKDFVFHTGYFSTSMKLRHHSIKRRKAEVRLRYSHCPFAMILRVIELGVPA</sequence>
<dbReference type="EMBL" id="GIFC01002745">
    <property type="protein sequence ID" value="MXU84828.1"/>
    <property type="molecule type" value="Transcribed_RNA"/>
</dbReference>
<feature type="signal peptide" evidence="1">
    <location>
        <begin position="1"/>
        <end position="29"/>
    </location>
</feature>
<evidence type="ECO:0000313" key="2">
    <source>
        <dbReference type="EMBL" id="MXU84828.1"/>
    </source>
</evidence>
<proteinExistence type="predicted"/>
<organism evidence="2">
    <name type="scientific">Ixodes ricinus</name>
    <name type="common">Common tick</name>
    <name type="synonym">Acarus ricinus</name>
    <dbReference type="NCBI Taxonomy" id="34613"/>
    <lineage>
        <taxon>Eukaryota</taxon>
        <taxon>Metazoa</taxon>
        <taxon>Ecdysozoa</taxon>
        <taxon>Arthropoda</taxon>
        <taxon>Chelicerata</taxon>
        <taxon>Arachnida</taxon>
        <taxon>Acari</taxon>
        <taxon>Parasitiformes</taxon>
        <taxon>Ixodida</taxon>
        <taxon>Ixodoidea</taxon>
        <taxon>Ixodidae</taxon>
        <taxon>Ixodinae</taxon>
        <taxon>Ixodes</taxon>
    </lineage>
</organism>
<reference evidence="2" key="1">
    <citation type="submission" date="2019-12" db="EMBL/GenBank/DDBJ databases">
        <title>An insight into the sialome of adult female Ixodes ricinus ticks feeding for 6 days.</title>
        <authorList>
            <person name="Perner J."/>
            <person name="Ribeiro J.M.C."/>
        </authorList>
    </citation>
    <scope>NUCLEOTIDE SEQUENCE</scope>
    <source>
        <strain evidence="2">Semi-engorged</strain>
        <tissue evidence="2">Salivary glands</tissue>
    </source>
</reference>
<protein>
    <submittedName>
        <fullName evidence="2">Putative secreted protein</fullName>
    </submittedName>
</protein>
<evidence type="ECO:0000256" key="1">
    <source>
        <dbReference type="SAM" id="SignalP"/>
    </source>
</evidence>